<keyword evidence="1" id="KW-0378">Hydrolase</keyword>
<dbReference type="STRING" id="1777137.AWB76_02361"/>
<reference evidence="2" key="1">
    <citation type="submission" date="2016-01" db="EMBL/GenBank/DDBJ databases">
        <authorList>
            <person name="Peeters Charlotte."/>
        </authorList>
    </citation>
    <scope>NUCLEOTIDE SEQUENCE [LARGE SCALE GENOMIC DNA]</scope>
</reference>
<dbReference type="PANTHER" id="PTHR43434">
    <property type="entry name" value="PHOSPHOGLYCOLATE PHOSPHATASE"/>
    <property type="match status" value="1"/>
</dbReference>
<dbReference type="SFLD" id="SFLDG01129">
    <property type="entry name" value="C1.5:_HAD__Beta-PGM__Phosphata"/>
    <property type="match status" value="1"/>
</dbReference>
<name>A0A158AGI6_9BURK</name>
<dbReference type="Gene3D" id="3.40.50.1000">
    <property type="entry name" value="HAD superfamily/HAD-like"/>
    <property type="match status" value="1"/>
</dbReference>
<dbReference type="InterPro" id="IPR023214">
    <property type="entry name" value="HAD_sf"/>
</dbReference>
<dbReference type="NCBIfam" id="TIGR01549">
    <property type="entry name" value="HAD-SF-IA-v1"/>
    <property type="match status" value="1"/>
</dbReference>
<dbReference type="InterPro" id="IPR041492">
    <property type="entry name" value="HAD_2"/>
</dbReference>
<protein>
    <submittedName>
        <fullName evidence="1">HAD family hydrolase</fullName>
    </submittedName>
</protein>
<evidence type="ECO:0000313" key="1">
    <source>
        <dbReference type="EMBL" id="SAK56829.1"/>
    </source>
</evidence>
<dbReference type="Gene3D" id="1.10.150.240">
    <property type="entry name" value="Putative phosphatase, domain 2"/>
    <property type="match status" value="1"/>
</dbReference>
<dbReference type="EMBL" id="FCOI02000006">
    <property type="protein sequence ID" value="SAK56829.1"/>
    <property type="molecule type" value="Genomic_DNA"/>
</dbReference>
<dbReference type="InterPro" id="IPR036412">
    <property type="entry name" value="HAD-like_sf"/>
</dbReference>
<dbReference type="SFLD" id="SFLDS00003">
    <property type="entry name" value="Haloacid_Dehalogenase"/>
    <property type="match status" value="1"/>
</dbReference>
<dbReference type="InterPro" id="IPR023198">
    <property type="entry name" value="PGP-like_dom2"/>
</dbReference>
<dbReference type="Proteomes" id="UP000054624">
    <property type="component" value="Unassembled WGS sequence"/>
</dbReference>
<dbReference type="InterPro" id="IPR050155">
    <property type="entry name" value="HAD-like_hydrolase_sf"/>
</dbReference>
<dbReference type="PANTHER" id="PTHR43434:SF16">
    <property type="entry name" value="BLL8046 PROTEIN"/>
    <property type="match status" value="1"/>
</dbReference>
<accession>A0A158AGI6</accession>
<gene>
    <name evidence="1" type="ORF">AWB76_02361</name>
</gene>
<dbReference type="RefSeq" id="WP_061160277.1">
    <property type="nucleotide sequence ID" value="NZ_FCOI02000006.1"/>
</dbReference>
<dbReference type="OrthoDB" id="5293434at2"/>
<dbReference type="GO" id="GO:0008967">
    <property type="term" value="F:phosphoglycolate phosphatase activity"/>
    <property type="evidence" value="ECO:0007669"/>
    <property type="project" value="TreeGrafter"/>
</dbReference>
<dbReference type="Pfam" id="PF13419">
    <property type="entry name" value="HAD_2"/>
    <property type="match status" value="1"/>
</dbReference>
<proteinExistence type="predicted"/>
<dbReference type="GO" id="GO:0005829">
    <property type="term" value="C:cytosol"/>
    <property type="evidence" value="ECO:0007669"/>
    <property type="project" value="TreeGrafter"/>
</dbReference>
<dbReference type="AlphaFoldDB" id="A0A158AGI6"/>
<sequence>MSKSAIFDVDGTLIDSVDLHALAWHEAFVQFGHNVTFEQARSQIGKGGDNLLPEFLTPRQIDECGPALEEWRGKHFKSVYLPLVRPFSAVPALLQRMRANGIKLAVASSAKKDELDAYLQIAEVADIFDAIVSSEDVQSSKPAPDVFEMAIHKLGVSPSDAIAIGDSPYDAQAATCAGLRALGLLSGGFAEEALREAGCTAIYTGPGGLLACLDTSVFGLSRSC</sequence>
<keyword evidence="2" id="KW-1185">Reference proteome</keyword>
<evidence type="ECO:0000313" key="2">
    <source>
        <dbReference type="Proteomes" id="UP000054624"/>
    </source>
</evidence>
<dbReference type="SFLD" id="SFLDG01135">
    <property type="entry name" value="C1.5.6:_HAD__Beta-PGM__Phospha"/>
    <property type="match status" value="1"/>
</dbReference>
<dbReference type="GO" id="GO:0006281">
    <property type="term" value="P:DNA repair"/>
    <property type="evidence" value="ECO:0007669"/>
    <property type="project" value="TreeGrafter"/>
</dbReference>
<dbReference type="SUPFAM" id="SSF56784">
    <property type="entry name" value="HAD-like"/>
    <property type="match status" value="1"/>
</dbReference>
<dbReference type="PRINTS" id="PR00413">
    <property type="entry name" value="HADHALOGNASE"/>
</dbReference>
<dbReference type="InterPro" id="IPR006439">
    <property type="entry name" value="HAD-SF_hydro_IA"/>
</dbReference>
<organism evidence="1 2">
    <name type="scientific">Caballeronia temeraria</name>
    <dbReference type="NCBI Taxonomy" id="1777137"/>
    <lineage>
        <taxon>Bacteria</taxon>
        <taxon>Pseudomonadati</taxon>
        <taxon>Pseudomonadota</taxon>
        <taxon>Betaproteobacteria</taxon>
        <taxon>Burkholderiales</taxon>
        <taxon>Burkholderiaceae</taxon>
        <taxon>Caballeronia</taxon>
    </lineage>
</organism>